<sequence length="463" mass="53977">MPFSYRPLQLEGLRLLKPVWITHDVLTFEISHHLRKAAPPYTAVSYTWGDGQPTEQITLNGQRFPVRVNLWSCLHYLGGAVKYAQDSYNYLWVDAICIDQSNTGERNAQVRFMDQIYRNATVVSVWLGLPPIPDFLKAGLANYHKPIKTYENDGFDWSDSIEYLANRSYWSRFWVIQEFLLGQEVYLYCGNSRVDWETFRDILECETGVQDCHQKNVDYSRSPSGLWKAWPLVTGRHPDKHPELQQSLYKLLITHERSQCQNPRDRVFALIGLVTLEERNLLGRFLPDYNMTEDDVVLIALCHVRLNVGVFEQGSIDVRRLLLALGVDSEARQKRLIRRTDEFDYLGDEPPSAYPDWFCDQEISEFGVSNWGRIPDPELDELDIRNWGGGVHRTRQGRARRQVKRLLLALGFVLFLIVLLKIHPREAWARFMSSILQKVARLRKSIRLAQAQSPTYTFWQRRA</sequence>
<dbReference type="InterPro" id="IPR010730">
    <property type="entry name" value="HET"/>
</dbReference>
<evidence type="ECO:0000256" key="1">
    <source>
        <dbReference type="SAM" id="Phobius"/>
    </source>
</evidence>
<keyword evidence="4" id="KW-1185">Reference proteome</keyword>
<dbReference type="PANTHER" id="PTHR24148:SF73">
    <property type="entry name" value="HET DOMAIN PROTEIN (AFU_ORTHOLOGUE AFUA_8G01020)"/>
    <property type="match status" value="1"/>
</dbReference>
<reference evidence="3 4" key="1">
    <citation type="submission" date="2024-02" db="EMBL/GenBank/DDBJ databases">
        <title>De novo assembly and annotation of 12 fungi associated with fruit tree decline syndrome in Ontario, Canada.</title>
        <authorList>
            <person name="Sulman M."/>
            <person name="Ellouze W."/>
            <person name="Ilyukhin E."/>
        </authorList>
    </citation>
    <scope>NUCLEOTIDE SEQUENCE [LARGE SCALE GENOMIC DNA]</scope>
    <source>
        <strain evidence="3 4">M97-236</strain>
    </source>
</reference>
<evidence type="ECO:0000259" key="2">
    <source>
        <dbReference type="Pfam" id="PF06985"/>
    </source>
</evidence>
<evidence type="ECO:0000313" key="3">
    <source>
        <dbReference type="EMBL" id="KAL1605731.1"/>
    </source>
</evidence>
<keyword evidence="1" id="KW-0812">Transmembrane</keyword>
<dbReference type="PANTHER" id="PTHR24148">
    <property type="entry name" value="ANKYRIN REPEAT DOMAIN-CONTAINING PROTEIN 39 HOMOLOG-RELATED"/>
    <property type="match status" value="1"/>
</dbReference>
<accession>A0ABR3RMS7</accession>
<protein>
    <recommendedName>
        <fullName evidence="2">Heterokaryon incompatibility domain-containing protein</fullName>
    </recommendedName>
</protein>
<dbReference type="EMBL" id="JAKIXB020000009">
    <property type="protein sequence ID" value="KAL1605731.1"/>
    <property type="molecule type" value="Genomic_DNA"/>
</dbReference>
<comment type="caution">
    <text evidence="3">The sequence shown here is derived from an EMBL/GenBank/DDBJ whole genome shotgun (WGS) entry which is preliminary data.</text>
</comment>
<feature type="domain" description="Heterokaryon incompatibility" evidence="2">
    <location>
        <begin position="41"/>
        <end position="178"/>
    </location>
</feature>
<gene>
    <name evidence="3" type="ORF">SLS59_003535</name>
</gene>
<feature type="transmembrane region" description="Helical" evidence="1">
    <location>
        <begin position="406"/>
        <end position="423"/>
    </location>
</feature>
<dbReference type="Proteomes" id="UP001521222">
    <property type="component" value="Unassembled WGS sequence"/>
</dbReference>
<dbReference type="InterPro" id="IPR052895">
    <property type="entry name" value="HetReg/Transcr_Mod"/>
</dbReference>
<keyword evidence="1" id="KW-0472">Membrane</keyword>
<evidence type="ECO:0000313" key="4">
    <source>
        <dbReference type="Proteomes" id="UP001521222"/>
    </source>
</evidence>
<keyword evidence="1" id="KW-1133">Transmembrane helix</keyword>
<proteinExistence type="predicted"/>
<name>A0ABR3RMS7_9PLEO</name>
<dbReference type="Pfam" id="PF06985">
    <property type="entry name" value="HET"/>
    <property type="match status" value="1"/>
</dbReference>
<organism evidence="3 4">
    <name type="scientific">Nothophoma quercina</name>
    <dbReference type="NCBI Taxonomy" id="749835"/>
    <lineage>
        <taxon>Eukaryota</taxon>
        <taxon>Fungi</taxon>
        <taxon>Dikarya</taxon>
        <taxon>Ascomycota</taxon>
        <taxon>Pezizomycotina</taxon>
        <taxon>Dothideomycetes</taxon>
        <taxon>Pleosporomycetidae</taxon>
        <taxon>Pleosporales</taxon>
        <taxon>Pleosporineae</taxon>
        <taxon>Didymellaceae</taxon>
        <taxon>Nothophoma</taxon>
    </lineage>
</organism>